<keyword evidence="4" id="KW-1185">Reference proteome</keyword>
<dbReference type="Pfam" id="PF24800">
    <property type="entry name" value="DUF7702"/>
    <property type="match status" value="1"/>
</dbReference>
<feature type="domain" description="DUF7702" evidence="2">
    <location>
        <begin position="2"/>
        <end position="232"/>
    </location>
</feature>
<dbReference type="PANTHER" id="PTHR42109">
    <property type="entry name" value="UNPLACED GENOMIC SCAFFOLD UM_SCAF_CONTIG_1.265, WHOLE GENOME SHOTGUN SEQUENCE"/>
    <property type="match status" value="1"/>
</dbReference>
<dbReference type="OrthoDB" id="2560628at2759"/>
<evidence type="ECO:0000256" key="1">
    <source>
        <dbReference type="SAM" id="Phobius"/>
    </source>
</evidence>
<comment type="caution">
    <text evidence="3">The sequence shown here is derived from an EMBL/GenBank/DDBJ whole genome shotgun (WGS) entry which is preliminary data.</text>
</comment>
<protein>
    <submittedName>
        <fullName evidence="3">C6 zinc finger domain protein</fullName>
    </submittedName>
</protein>
<feature type="transmembrane region" description="Helical" evidence="1">
    <location>
        <begin position="170"/>
        <end position="194"/>
    </location>
</feature>
<proteinExistence type="predicted"/>
<dbReference type="PANTHER" id="PTHR42109:SF3">
    <property type="entry name" value="INTEGRAL MEMBRANE PROTEIN (AFU_ORTHOLOGUE AFUA_5G00100)"/>
    <property type="match status" value="1"/>
</dbReference>
<gene>
    <name evidence="3" type="ORF">LEL_00316</name>
</gene>
<feature type="transmembrane region" description="Helical" evidence="1">
    <location>
        <begin position="206"/>
        <end position="230"/>
    </location>
</feature>
<keyword evidence="1" id="KW-1133">Transmembrane helix</keyword>
<feature type="transmembrane region" description="Helical" evidence="1">
    <location>
        <begin position="91"/>
        <end position="112"/>
    </location>
</feature>
<dbReference type="InterPro" id="IPR056119">
    <property type="entry name" value="DUF7702"/>
</dbReference>
<feature type="transmembrane region" description="Helical" evidence="1">
    <location>
        <begin position="31"/>
        <end position="52"/>
    </location>
</feature>
<evidence type="ECO:0000259" key="2">
    <source>
        <dbReference type="Pfam" id="PF24800"/>
    </source>
</evidence>
<name>A0A168JR71_CORDF</name>
<organism evidence="3 4">
    <name type="scientific">Akanthomyces lecanii RCEF 1005</name>
    <dbReference type="NCBI Taxonomy" id="1081108"/>
    <lineage>
        <taxon>Eukaryota</taxon>
        <taxon>Fungi</taxon>
        <taxon>Dikarya</taxon>
        <taxon>Ascomycota</taxon>
        <taxon>Pezizomycotina</taxon>
        <taxon>Sordariomycetes</taxon>
        <taxon>Hypocreomycetidae</taxon>
        <taxon>Hypocreales</taxon>
        <taxon>Cordycipitaceae</taxon>
        <taxon>Akanthomyces</taxon>
        <taxon>Cordyceps confragosa</taxon>
    </lineage>
</organism>
<keyword evidence="1" id="KW-0472">Membrane</keyword>
<feature type="transmembrane region" description="Helical" evidence="1">
    <location>
        <begin position="132"/>
        <end position="149"/>
    </location>
</feature>
<evidence type="ECO:0000313" key="4">
    <source>
        <dbReference type="Proteomes" id="UP000076881"/>
    </source>
</evidence>
<accession>A0A168JR71</accession>
<reference evidence="3 4" key="1">
    <citation type="journal article" date="2016" name="Genome Biol. Evol.">
        <title>Divergent and convergent evolution of fungal pathogenicity.</title>
        <authorList>
            <person name="Shang Y."/>
            <person name="Xiao G."/>
            <person name="Zheng P."/>
            <person name="Cen K."/>
            <person name="Zhan S."/>
            <person name="Wang C."/>
        </authorList>
    </citation>
    <scope>NUCLEOTIDE SEQUENCE [LARGE SCALE GENOMIC DNA]</scope>
    <source>
        <strain evidence="3 4">RCEF 1005</strain>
    </source>
</reference>
<dbReference type="EMBL" id="AZHF01000001">
    <property type="protein sequence ID" value="OAA80771.1"/>
    <property type="molecule type" value="Genomic_DNA"/>
</dbReference>
<feature type="transmembrane region" description="Helical" evidence="1">
    <location>
        <begin position="58"/>
        <end position="79"/>
    </location>
</feature>
<feature type="transmembrane region" description="Helical" evidence="1">
    <location>
        <begin position="6"/>
        <end position="24"/>
    </location>
</feature>
<evidence type="ECO:0000313" key="3">
    <source>
        <dbReference type="EMBL" id="OAA80771.1"/>
    </source>
</evidence>
<sequence>MNSVTTAQMAIYAVLIIPVLFLLVKHGKAGLLGWFYFAAFCMLRILGGALALSGSKSATIIANVGLSPLLLAAFGILHESNSLRKTADAKVEWAVVAVFHVLVAGATAILAVGASALQSSSPLPSDLTKVKVGIALMTVAWLVLVGWSVQSWFRRSNTQHMEASQAGQKLLIGVVLASIFIGIRVLYTLAAFVSQKKSLSPATGTLAVRVVLILLPELAASLIFLTCGWITRDATRSKAIDGENAGLRLSSKGSSA</sequence>
<dbReference type="Proteomes" id="UP000076881">
    <property type="component" value="Unassembled WGS sequence"/>
</dbReference>
<keyword evidence="1" id="KW-0812">Transmembrane</keyword>
<dbReference type="AlphaFoldDB" id="A0A168JR71"/>